<organism evidence="9">
    <name type="scientific">Ignisphaera aggregans</name>
    <dbReference type="NCBI Taxonomy" id="334771"/>
    <lineage>
        <taxon>Archaea</taxon>
        <taxon>Thermoproteota</taxon>
        <taxon>Thermoprotei</taxon>
        <taxon>Desulfurococcales</taxon>
        <taxon>Desulfurococcaceae</taxon>
        <taxon>Ignisphaera</taxon>
    </lineage>
</organism>
<evidence type="ECO:0000313" key="9">
    <source>
        <dbReference type="EMBL" id="HHR97153.1"/>
    </source>
</evidence>
<keyword evidence="4" id="KW-0378">Hydrolase</keyword>
<evidence type="ECO:0000256" key="7">
    <source>
        <dbReference type="ARBA" id="ARBA00023295"/>
    </source>
</evidence>
<evidence type="ECO:0000256" key="5">
    <source>
        <dbReference type="ARBA" id="ARBA00023004"/>
    </source>
</evidence>
<evidence type="ECO:0000256" key="6">
    <source>
        <dbReference type="ARBA" id="ARBA00023014"/>
    </source>
</evidence>
<dbReference type="GO" id="GO:0019104">
    <property type="term" value="F:DNA N-glycosylase activity"/>
    <property type="evidence" value="ECO:0007669"/>
    <property type="project" value="TreeGrafter"/>
</dbReference>
<dbReference type="GO" id="GO:0004519">
    <property type="term" value="F:endonuclease activity"/>
    <property type="evidence" value="ECO:0007669"/>
    <property type="project" value="UniProtKB-KW"/>
</dbReference>
<sequence length="246" mass="27935">MNNIQCSLGIESISNLFEVMNSIYRIDSSEFIALNLSEKNRDGFEILVGIILSQNTSDRNAMKAFNRLKQVLGGSITPDKILSLDLETIINSIKIAGISNRKAKTILDIAKFLSQNKEFFDVLKKMESEEIRKRLLGFSGVGPKTADVFILMYYNKPTFPIDTHIRRVLVRLGYFKVSDNYENIRRGVVDALNNDVEKLKKLHILLIHHGRMICRSQKPQCLQCVLNNICCFKVHKNKNSAIPGTS</sequence>
<dbReference type="InterPro" id="IPR011257">
    <property type="entry name" value="DNA_glycosylase"/>
</dbReference>
<dbReference type="Gene3D" id="1.10.1670.10">
    <property type="entry name" value="Helix-hairpin-Helix base-excision DNA repair enzymes (C-terminal)"/>
    <property type="match status" value="1"/>
</dbReference>
<dbReference type="Gene3D" id="1.10.340.30">
    <property type="entry name" value="Hypothetical protein, domain 2"/>
    <property type="match status" value="1"/>
</dbReference>
<dbReference type="GO" id="GO:0006285">
    <property type="term" value="P:base-excision repair, AP site formation"/>
    <property type="evidence" value="ECO:0007669"/>
    <property type="project" value="TreeGrafter"/>
</dbReference>
<keyword evidence="9" id="KW-0540">Nuclease</keyword>
<keyword evidence="5" id="KW-0408">Iron</keyword>
<dbReference type="InterPro" id="IPR003265">
    <property type="entry name" value="HhH-GPD_domain"/>
</dbReference>
<proteinExistence type="predicted"/>
<dbReference type="GO" id="GO:0051539">
    <property type="term" value="F:4 iron, 4 sulfur cluster binding"/>
    <property type="evidence" value="ECO:0007669"/>
    <property type="project" value="UniProtKB-KW"/>
</dbReference>
<dbReference type="InterPro" id="IPR023170">
    <property type="entry name" value="HhH_base_excis_C"/>
</dbReference>
<keyword evidence="3" id="KW-0227">DNA damage</keyword>
<dbReference type="Pfam" id="PF00730">
    <property type="entry name" value="HhH-GPD"/>
    <property type="match status" value="1"/>
</dbReference>
<reference evidence="9" key="1">
    <citation type="journal article" date="2020" name="mSystems">
        <title>Genome- and Community-Level Interaction Insights into Carbon Utilization and Element Cycling Functions of Hydrothermarchaeota in Hydrothermal Sediment.</title>
        <authorList>
            <person name="Zhou Z."/>
            <person name="Liu Y."/>
            <person name="Xu W."/>
            <person name="Pan J."/>
            <person name="Luo Z.H."/>
            <person name="Li M."/>
        </authorList>
    </citation>
    <scope>NUCLEOTIDE SEQUENCE [LARGE SCALE GENOMIC DNA]</scope>
    <source>
        <strain evidence="9">SpSt-1</strain>
    </source>
</reference>
<keyword evidence="6" id="KW-0411">Iron-sulfur</keyword>
<keyword evidence="9" id="KW-0255">Endonuclease</keyword>
<dbReference type="PANTHER" id="PTHR10359:SF18">
    <property type="entry name" value="ENDONUCLEASE III"/>
    <property type="match status" value="1"/>
</dbReference>
<dbReference type="SUPFAM" id="SSF48150">
    <property type="entry name" value="DNA-glycosylase"/>
    <property type="match status" value="1"/>
</dbReference>
<comment type="caution">
    <text evidence="9">The sequence shown here is derived from an EMBL/GenBank/DDBJ whole genome shotgun (WGS) entry which is preliminary data.</text>
</comment>
<name>A0A7C5YZF5_9CREN</name>
<feature type="domain" description="HhH-GPD" evidence="8">
    <location>
        <begin position="52"/>
        <end position="212"/>
    </location>
</feature>
<keyword evidence="1" id="KW-0004">4Fe-4S</keyword>
<dbReference type="PANTHER" id="PTHR10359">
    <property type="entry name" value="A/G-SPECIFIC ADENINE GLYCOSYLASE/ENDONUCLEASE III"/>
    <property type="match status" value="1"/>
</dbReference>
<gene>
    <name evidence="9" type="ORF">ENL47_10265</name>
</gene>
<dbReference type="CDD" id="cd00056">
    <property type="entry name" value="ENDO3c"/>
    <property type="match status" value="1"/>
</dbReference>
<evidence type="ECO:0000256" key="4">
    <source>
        <dbReference type="ARBA" id="ARBA00022801"/>
    </source>
</evidence>
<evidence type="ECO:0000259" key="8">
    <source>
        <dbReference type="SMART" id="SM00478"/>
    </source>
</evidence>
<evidence type="ECO:0000256" key="3">
    <source>
        <dbReference type="ARBA" id="ARBA00022763"/>
    </source>
</evidence>
<dbReference type="AlphaFoldDB" id="A0A7C5YZF5"/>
<protein>
    <submittedName>
        <fullName evidence="9">Endonuclease III</fullName>
    </submittedName>
</protein>
<dbReference type="EMBL" id="DRUB01000202">
    <property type="protein sequence ID" value="HHR97153.1"/>
    <property type="molecule type" value="Genomic_DNA"/>
</dbReference>
<accession>A0A7C5YZF5</accession>
<dbReference type="PIRSF" id="PIRSF001435">
    <property type="entry name" value="Nth"/>
    <property type="match status" value="1"/>
</dbReference>
<dbReference type="GO" id="GO:0046872">
    <property type="term" value="F:metal ion binding"/>
    <property type="evidence" value="ECO:0007669"/>
    <property type="project" value="UniProtKB-KW"/>
</dbReference>
<keyword evidence="2" id="KW-0479">Metal-binding</keyword>
<keyword evidence="7" id="KW-0326">Glycosidase</keyword>
<dbReference type="SMART" id="SM00478">
    <property type="entry name" value="ENDO3c"/>
    <property type="match status" value="1"/>
</dbReference>
<evidence type="ECO:0000256" key="2">
    <source>
        <dbReference type="ARBA" id="ARBA00022723"/>
    </source>
</evidence>
<evidence type="ECO:0000256" key="1">
    <source>
        <dbReference type="ARBA" id="ARBA00022485"/>
    </source>
</evidence>